<feature type="region of interest" description="Disordered" evidence="1">
    <location>
        <begin position="1"/>
        <end position="21"/>
    </location>
</feature>
<dbReference type="Pfam" id="PF25019">
    <property type="entry name" value="LRR_R13L1-DRL21"/>
    <property type="match status" value="1"/>
</dbReference>
<dbReference type="InterPro" id="IPR056789">
    <property type="entry name" value="LRR_R13L1-DRL21"/>
</dbReference>
<dbReference type="EMBL" id="CP097510">
    <property type="protein sequence ID" value="URE33344.1"/>
    <property type="molecule type" value="Genomic_DNA"/>
</dbReference>
<dbReference type="Gene3D" id="1.20.1280.50">
    <property type="match status" value="1"/>
</dbReference>
<feature type="domain" description="R13L1/DRL21-like LRR repeat region" evidence="3">
    <location>
        <begin position="307"/>
        <end position="407"/>
    </location>
</feature>
<dbReference type="CDD" id="cd22162">
    <property type="entry name" value="F-box_AtSKIP3-like"/>
    <property type="match status" value="1"/>
</dbReference>
<evidence type="ECO:0000259" key="2">
    <source>
        <dbReference type="Pfam" id="PF12937"/>
    </source>
</evidence>
<evidence type="ECO:0000313" key="5">
    <source>
        <dbReference type="Proteomes" id="UP001055439"/>
    </source>
</evidence>
<dbReference type="Proteomes" id="UP001055439">
    <property type="component" value="Chromosome 8"/>
</dbReference>
<evidence type="ECO:0000259" key="3">
    <source>
        <dbReference type="Pfam" id="PF25019"/>
    </source>
</evidence>
<name>A0A9E7HF13_9LILI</name>
<dbReference type="Pfam" id="PF14299">
    <property type="entry name" value="PP2"/>
    <property type="match status" value="1"/>
</dbReference>
<feature type="domain" description="F-box" evidence="2">
    <location>
        <begin position="24"/>
        <end position="67"/>
    </location>
</feature>
<dbReference type="AlphaFoldDB" id="A0A9E7HF13"/>
<feature type="compositionally biased region" description="Basic residues" evidence="1">
    <location>
        <begin position="1"/>
        <end position="10"/>
    </location>
</feature>
<organism evidence="4 5">
    <name type="scientific">Musa troglodytarum</name>
    <name type="common">fe'i banana</name>
    <dbReference type="NCBI Taxonomy" id="320322"/>
    <lineage>
        <taxon>Eukaryota</taxon>
        <taxon>Viridiplantae</taxon>
        <taxon>Streptophyta</taxon>
        <taxon>Embryophyta</taxon>
        <taxon>Tracheophyta</taxon>
        <taxon>Spermatophyta</taxon>
        <taxon>Magnoliopsida</taxon>
        <taxon>Liliopsida</taxon>
        <taxon>Zingiberales</taxon>
        <taxon>Musaceae</taxon>
        <taxon>Musa</taxon>
    </lineage>
</organism>
<dbReference type="SUPFAM" id="SSF81383">
    <property type="entry name" value="F-box domain"/>
    <property type="match status" value="1"/>
</dbReference>
<dbReference type="InterPro" id="IPR001810">
    <property type="entry name" value="F-box_dom"/>
</dbReference>
<dbReference type="InterPro" id="IPR036047">
    <property type="entry name" value="F-box-like_dom_sf"/>
</dbReference>
<dbReference type="Pfam" id="PF12937">
    <property type="entry name" value="F-box-like"/>
    <property type="match status" value="1"/>
</dbReference>
<accession>A0A9E7HF13</accession>
<gene>
    <name evidence="4" type="ORF">MUK42_06127</name>
</gene>
<dbReference type="InterPro" id="IPR025886">
    <property type="entry name" value="PP2-like"/>
</dbReference>
<dbReference type="PANTHER" id="PTHR32278">
    <property type="entry name" value="F-BOX DOMAIN-CONTAINING PROTEIN"/>
    <property type="match status" value="1"/>
</dbReference>
<reference evidence="4" key="1">
    <citation type="submission" date="2022-05" db="EMBL/GenBank/DDBJ databases">
        <title>The Musa troglodytarum L. genome provides insights into the mechanism of non-climacteric behaviour and enrichment of carotenoids.</title>
        <authorList>
            <person name="Wang J."/>
        </authorList>
    </citation>
    <scope>NUCLEOTIDE SEQUENCE</scope>
    <source>
        <tissue evidence="4">Leaf</tissue>
    </source>
</reference>
<feature type="compositionally biased region" description="Acidic residues" evidence="1">
    <location>
        <begin position="215"/>
        <end position="227"/>
    </location>
</feature>
<proteinExistence type="predicted"/>
<feature type="region of interest" description="Disordered" evidence="1">
    <location>
        <begin position="213"/>
        <end position="233"/>
    </location>
</feature>
<keyword evidence="5" id="KW-1185">Reference proteome</keyword>
<evidence type="ECO:0000256" key="1">
    <source>
        <dbReference type="SAM" id="MobiDB-lite"/>
    </source>
</evidence>
<dbReference type="PANTHER" id="PTHR32278:SF111">
    <property type="entry name" value="F-BOX PROTEIN PP2-B12-RELATED"/>
    <property type="match status" value="1"/>
</dbReference>
<evidence type="ECO:0000313" key="4">
    <source>
        <dbReference type="EMBL" id="URE33344.1"/>
    </source>
</evidence>
<sequence>MVMDKKRARRVEKEEEERERGSEFAKLPQDCILHVFSFATPRDSCRSAVVSKAFYSCTGADALWERFLPSDYAEILSRAVNPVSSSSKKELYFGLCKPILIDGGKLSFHLERSTGSKCYMVSSRNMWMTWGHVLRHWRWISHSDSRFGEVAELVSVCWFDIGGSINSGLLSKKTWYTVYIVFELASDVYGLNAAPQKVSISLGTYSSDRFITLQQDDDDDDDKEEEEEKGKKKLRDDGWMEIELGDFYNDEGDQGERNIAGKITDKMVSKTFSFDSENDNMLVDIEDRLPRIQAIIHAAEGKPIKSRNLENVESKEEAAEAKLKEKEHLDQPLLSWNPGVGSQGRDVIDLRKLTIDCYGDPTYPTRLVTTNPRLINLVPIILGGCATRQSLPPSGRLPFVKVLHIELMPAESESELNFTADSDPVFAEKRQEVNMNVQAPEIRVGSS</sequence>
<protein>
    <submittedName>
        <fullName evidence="4">F-box protein</fullName>
    </submittedName>
</protein>
<dbReference type="OrthoDB" id="1927826at2759"/>